<dbReference type="EMBL" id="RWGY01000011">
    <property type="protein sequence ID" value="TVU31206.1"/>
    <property type="molecule type" value="Genomic_DNA"/>
</dbReference>
<name>A0A5J9V5K3_9POAL</name>
<comment type="caution">
    <text evidence="1">The sequence shown here is derived from an EMBL/GenBank/DDBJ whole genome shotgun (WGS) entry which is preliminary data.</text>
</comment>
<sequence>MKKLQSLLLMEASAEMVRCIGALVELRTFRISNMTQLTRLGIANTKWLPLSRSTKNGGIVSYLPELWPCSTENGGDSTEEATTLAQSRYASMRGVSG</sequence>
<organism evidence="1 2">
    <name type="scientific">Eragrostis curvula</name>
    <name type="common">weeping love grass</name>
    <dbReference type="NCBI Taxonomy" id="38414"/>
    <lineage>
        <taxon>Eukaryota</taxon>
        <taxon>Viridiplantae</taxon>
        <taxon>Streptophyta</taxon>
        <taxon>Embryophyta</taxon>
        <taxon>Tracheophyta</taxon>
        <taxon>Spermatophyta</taxon>
        <taxon>Magnoliopsida</taxon>
        <taxon>Liliopsida</taxon>
        <taxon>Poales</taxon>
        <taxon>Poaceae</taxon>
        <taxon>PACMAD clade</taxon>
        <taxon>Chloridoideae</taxon>
        <taxon>Eragrostideae</taxon>
        <taxon>Eragrostidinae</taxon>
        <taxon>Eragrostis</taxon>
    </lineage>
</organism>
<protein>
    <submittedName>
        <fullName evidence="1">Uncharacterized protein</fullName>
    </submittedName>
</protein>
<dbReference type="Gramene" id="TVU31206">
    <property type="protein sequence ID" value="TVU31206"/>
    <property type="gene ID" value="EJB05_22884"/>
</dbReference>
<reference evidence="1 2" key="1">
    <citation type="journal article" date="2019" name="Sci. Rep.">
        <title>A high-quality genome of Eragrostis curvula grass provides insights into Poaceae evolution and supports new strategies to enhance forage quality.</title>
        <authorList>
            <person name="Carballo J."/>
            <person name="Santos B.A.C.M."/>
            <person name="Zappacosta D."/>
            <person name="Garbus I."/>
            <person name="Selva J.P."/>
            <person name="Gallo C.A."/>
            <person name="Diaz A."/>
            <person name="Albertini E."/>
            <person name="Caccamo M."/>
            <person name="Echenique V."/>
        </authorList>
    </citation>
    <scope>NUCLEOTIDE SEQUENCE [LARGE SCALE GENOMIC DNA]</scope>
    <source>
        <strain evidence="2">cv. Victoria</strain>
        <tissue evidence="1">Leaf</tissue>
    </source>
</reference>
<evidence type="ECO:0000313" key="2">
    <source>
        <dbReference type="Proteomes" id="UP000324897"/>
    </source>
</evidence>
<feature type="non-terminal residue" evidence="1">
    <location>
        <position position="1"/>
    </location>
</feature>
<accession>A0A5J9V5K3</accession>
<dbReference type="AlphaFoldDB" id="A0A5J9V5K3"/>
<proteinExistence type="predicted"/>
<gene>
    <name evidence="1" type="ORF">EJB05_22884</name>
</gene>
<keyword evidence="2" id="KW-1185">Reference proteome</keyword>
<evidence type="ECO:0000313" key="1">
    <source>
        <dbReference type="EMBL" id="TVU31206.1"/>
    </source>
</evidence>
<dbReference type="Proteomes" id="UP000324897">
    <property type="component" value="Chromosome 1"/>
</dbReference>